<evidence type="ECO:0000256" key="3">
    <source>
        <dbReference type="ARBA" id="ARBA00023163"/>
    </source>
</evidence>
<evidence type="ECO:0000256" key="2">
    <source>
        <dbReference type="ARBA" id="ARBA00023125"/>
    </source>
</evidence>
<proteinExistence type="predicted"/>
<dbReference type="EMBL" id="JAMDGY010000010">
    <property type="protein sequence ID" value="MDD0989483.1"/>
    <property type="molecule type" value="Genomic_DNA"/>
</dbReference>
<reference evidence="5 6" key="1">
    <citation type="submission" date="2022-05" db="EMBL/GenBank/DDBJ databases">
        <title>Novel Pseudomonas spp. Isolated from a Rainbow Trout Aquaculture Facility.</title>
        <authorList>
            <person name="Testerman T."/>
            <person name="Graf J."/>
        </authorList>
    </citation>
    <scope>NUCLEOTIDE SEQUENCE [LARGE SCALE GENOMIC DNA]</scope>
    <source>
        <strain evidence="5 6">ID681</strain>
    </source>
</reference>
<name>A0ABT5NMV0_9PSED</name>
<comment type="caution">
    <text evidence="5">The sequence shown here is derived from an EMBL/GenBank/DDBJ whole genome shotgun (WGS) entry which is preliminary data.</text>
</comment>
<dbReference type="CDD" id="cd06170">
    <property type="entry name" value="LuxR_C_like"/>
    <property type="match status" value="1"/>
</dbReference>
<dbReference type="PROSITE" id="PS50043">
    <property type="entry name" value="HTH_LUXR_2"/>
    <property type="match status" value="1"/>
</dbReference>
<keyword evidence="6" id="KW-1185">Reference proteome</keyword>
<accession>A0ABT5NMV0</accession>
<evidence type="ECO:0000313" key="6">
    <source>
        <dbReference type="Proteomes" id="UP001148203"/>
    </source>
</evidence>
<dbReference type="PRINTS" id="PR00038">
    <property type="entry name" value="HTHLUXR"/>
</dbReference>
<keyword evidence="2" id="KW-0238">DNA-binding</keyword>
<evidence type="ECO:0000259" key="4">
    <source>
        <dbReference type="PROSITE" id="PS50043"/>
    </source>
</evidence>
<protein>
    <submittedName>
        <fullName evidence="5">Helix-turn-helix domain-containing protein</fullName>
    </submittedName>
</protein>
<evidence type="ECO:0000313" key="5">
    <source>
        <dbReference type="EMBL" id="MDD0989483.1"/>
    </source>
</evidence>
<dbReference type="InterPro" id="IPR016032">
    <property type="entry name" value="Sig_transdc_resp-reg_C-effctor"/>
</dbReference>
<keyword evidence="1" id="KW-0805">Transcription regulation</keyword>
<gene>
    <name evidence="5" type="ORF">M5G11_02930</name>
</gene>
<organism evidence="5 6">
    <name type="scientific">Pseudomonas fontis</name>
    <dbReference type="NCBI Taxonomy" id="2942633"/>
    <lineage>
        <taxon>Bacteria</taxon>
        <taxon>Pseudomonadati</taxon>
        <taxon>Pseudomonadota</taxon>
        <taxon>Gammaproteobacteria</taxon>
        <taxon>Pseudomonadales</taxon>
        <taxon>Pseudomonadaceae</taxon>
        <taxon>Pseudomonas</taxon>
    </lineage>
</organism>
<dbReference type="PANTHER" id="PTHR44688">
    <property type="entry name" value="DNA-BINDING TRANSCRIPTIONAL ACTIVATOR DEVR_DOSR"/>
    <property type="match status" value="1"/>
</dbReference>
<dbReference type="Gene3D" id="1.10.10.10">
    <property type="entry name" value="Winged helix-like DNA-binding domain superfamily/Winged helix DNA-binding domain"/>
    <property type="match status" value="1"/>
</dbReference>
<dbReference type="SUPFAM" id="SSF46894">
    <property type="entry name" value="C-terminal effector domain of the bipartite response regulators"/>
    <property type="match status" value="1"/>
</dbReference>
<dbReference type="Proteomes" id="UP001148203">
    <property type="component" value="Unassembled WGS sequence"/>
</dbReference>
<dbReference type="RefSeq" id="WP_273912236.1">
    <property type="nucleotide sequence ID" value="NZ_JAMDGX010000051.1"/>
</dbReference>
<dbReference type="InterPro" id="IPR036388">
    <property type="entry name" value="WH-like_DNA-bd_sf"/>
</dbReference>
<dbReference type="Pfam" id="PF00196">
    <property type="entry name" value="GerE"/>
    <property type="match status" value="1"/>
</dbReference>
<keyword evidence="3" id="KW-0804">Transcription</keyword>
<dbReference type="PANTHER" id="PTHR44688:SF16">
    <property type="entry name" value="DNA-BINDING TRANSCRIPTIONAL ACTIVATOR DEVR_DOSR"/>
    <property type="match status" value="1"/>
</dbReference>
<dbReference type="SMART" id="SM00421">
    <property type="entry name" value="HTH_LUXR"/>
    <property type="match status" value="1"/>
</dbReference>
<dbReference type="InterPro" id="IPR000792">
    <property type="entry name" value="Tscrpt_reg_LuxR_C"/>
</dbReference>
<sequence>MIASSQLPKRNPASGPIERTATIHLTPREEQVLYYCALAKTSWEIGTILGCKASTVNYHIGNILRKFAVCSRVAAVIKALRYGLLKLQ</sequence>
<feature type="domain" description="HTH luxR-type" evidence="4">
    <location>
        <begin position="18"/>
        <end position="83"/>
    </location>
</feature>
<evidence type="ECO:0000256" key="1">
    <source>
        <dbReference type="ARBA" id="ARBA00023015"/>
    </source>
</evidence>